<accession>A0A392MLU3</accession>
<sequence length="88" mass="10337">MTIPIEEANALKAQFEELKRKNEELQLKHFEALGEMARKKKDYQEQEELVQGSQKKLKESEEKRMHIGDGLKSAKKNLKAKNKEIERI</sequence>
<gene>
    <name evidence="2" type="ORF">A2U01_0008820</name>
</gene>
<comment type="caution">
    <text evidence="2">The sequence shown here is derived from an EMBL/GenBank/DDBJ whole genome shotgun (WGS) entry which is preliminary data.</text>
</comment>
<dbReference type="EMBL" id="LXQA010013189">
    <property type="protein sequence ID" value="MCH87939.1"/>
    <property type="molecule type" value="Genomic_DNA"/>
</dbReference>
<feature type="compositionally biased region" description="Basic and acidic residues" evidence="1">
    <location>
        <begin position="56"/>
        <end position="69"/>
    </location>
</feature>
<dbReference type="Proteomes" id="UP000265520">
    <property type="component" value="Unassembled WGS sequence"/>
</dbReference>
<keyword evidence="3" id="KW-1185">Reference proteome</keyword>
<dbReference type="AlphaFoldDB" id="A0A392MLU3"/>
<name>A0A392MLU3_9FABA</name>
<evidence type="ECO:0000256" key="1">
    <source>
        <dbReference type="SAM" id="MobiDB-lite"/>
    </source>
</evidence>
<reference evidence="2 3" key="1">
    <citation type="journal article" date="2018" name="Front. Plant Sci.">
        <title>Red Clover (Trifolium pratense) and Zigzag Clover (T. medium) - A Picture of Genomic Similarities and Differences.</title>
        <authorList>
            <person name="Dluhosova J."/>
            <person name="Istvanek J."/>
            <person name="Nedelnik J."/>
            <person name="Repkova J."/>
        </authorList>
    </citation>
    <scope>NUCLEOTIDE SEQUENCE [LARGE SCALE GENOMIC DNA]</scope>
    <source>
        <strain evidence="3">cv. 10/8</strain>
        <tissue evidence="2">Leaf</tissue>
    </source>
</reference>
<organism evidence="2 3">
    <name type="scientific">Trifolium medium</name>
    <dbReference type="NCBI Taxonomy" id="97028"/>
    <lineage>
        <taxon>Eukaryota</taxon>
        <taxon>Viridiplantae</taxon>
        <taxon>Streptophyta</taxon>
        <taxon>Embryophyta</taxon>
        <taxon>Tracheophyta</taxon>
        <taxon>Spermatophyta</taxon>
        <taxon>Magnoliopsida</taxon>
        <taxon>eudicotyledons</taxon>
        <taxon>Gunneridae</taxon>
        <taxon>Pentapetalae</taxon>
        <taxon>rosids</taxon>
        <taxon>fabids</taxon>
        <taxon>Fabales</taxon>
        <taxon>Fabaceae</taxon>
        <taxon>Papilionoideae</taxon>
        <taxon>50 kb inversion clade</taxon>
        <taxon>NPAAA clade</taxon>
        <taxon>Hologalegina</taxon>
        <taxon>IRL clade</taxon>
        <taxon>Trifolieae</taxon>
        <taxon>Trifolium</taxon>
    </lineage>
</organism>
<evidence type="ECO:0000313" key="2">
    <source>
        <dbReference type="EMBL" id="MCH87939.1"/>
    </source>
</evidence>
<protein>
    <submittedName>
        <fullName evidence="2">Uncharacterized protein</fullName>
    </submittedName>
</protein>
<evidence type="ECO:0000313" key="3">
    <source>
        <dbReference type="Proteomes" id="UP000265520"/>
    </source>
</evidence>
<proteinExistence type="predicted"/>
<feature type="region of interest" description="Disordered" evidence="1">
    <location>
        <begin position="48"/>
        <end position="88"/>
    </location>
</feature>